<gene>
    <name evidence="1" type="ORF">B296_00040615</name>
</gene>
<evidence type="ECO:0000313" key="2">
    <source>
        <dbReference type="Proteomes" id="UP000287651"/>
    </source>
</evidence>
<dbReference type="EMBL" id="AMZH03005620">
    <property type="protein sequence ID" value="RRT65950.1"/>
    <property type="molecule type" value="Genomic_DNA"/>
</dbReference>
<sequence length="59" mass="6687">RQHYALLAIAPVGWLRHICTQPPRLQVAVVFAHDVTSRGHLARRRCPYRQALCSQASLP</sequence>
<accession>A0A426ZPS9</accession>
<proteinExistence type="predicted"/>
<name>A0A426ZPS9_ENSVE</name>
<protein>
    <submittedName>
        <fullName evidence="1">Uncharacterized protein</fullName>
    </submittedName>
</protein>
<feature type="non-terminal residue" evidence="1">
    <location>
        <position position="1"/>
    </location>
</feature>
<organism evidence="1 2">
    <name type="scientific">Ensete ventricosum</name>
    <name type="common">Abyssinian banana</name>
    <name type="synonym">Musa ensete</name>
    <dbReference type="NCBI Taxonomy" id="4639"/>
    <lineage>
        <taxon>Eukaryota</taxon>
        <taxon>Viridiplantae</taxon>
        <taxon>Streptophyta</taxon>
        <taxon>Embryophyta</taxon>
        <taxon>Tracheophyta</taxon>
        <taxon>Spermatophyta</taxon>
        <taxon>Magnoliopsida</taxon>
        <taxon>Liliopsida</taxon>
        <taxon>Zingiberales</taxon>
        <taxon>Musaceae</taxon>
        <taxon>Ensete</taxon>
    </lineage>
</organism>
<comment type="caution">
    <text evidence="1">The sequence shown here is derived from an EMBL/GenBank/DDBJ whole genome shotgun (WGS) entry which is preliminary data.</text>
</comment>
<reference evidence="1 2" key="1">
    <citation type="journal article" date="2014" name="Agronomy (Basel)">
        <title>A Draft Genome Sequence for Ensete ventricosum, the Drought-Tolerant Tree Against Hunger.</title>
        <authorList>
            <person name="Harrison J."/>
            <person name="Moore K.A."/>
            <person name="Paszkiewicz K."/>
            <person name="Jones T."/>
            <person name="Grant M."/>
            <person name="Ambacheew D."/>
            <person name="Muzemil S."/>
            <person name="Studholme D.J."/>
        </authorList>
    </citation>
    <scope>NUCLEOTIDE SEQUENCE [LARGE SCALE GENOMIC DNA]</scope>
</reference>
<dbReference type="Proteomes" id="UP000287651">
    <property type="component" value="Unassembled WGS sequence"/>
</dbReference>
<evidence type="ECO:0000313" key="1">
    <source>
        <dbReference type="EMBL" id="RRT65950.1"/>
    </source>
</evidence>
<dbReference type="AlphaFoldDB" id="A0A426ZPS9"/>